<dbReference type="AlphaFoldDB" id="A0A0C3E4K8"/>
<name>A0A0C3E4K8_9AGAM</name>
<evidence type="ECO:0000313" key="2">
    <source>
        <dbReference type="Proteomes" id="UP000053989"/>
    </source>
</evidence>
<evidence type="ECO:0000313" key="1">
    <source>
        <dbReference type="EMBL" id="KIM63394.1"/>
    </source>
</evidence>
<organism evidence="1 2">
    <name type="scientific">Scleroderma citrinum Foug A</name>
    <dbReference type="NCBI Taxonomy" id="1036808"/>
    <lineage>
        <taxon>Eukaryota</taxon>
        <taxon>Fungi</taxon>
        <taxon>Dikarya</taxon>
        <taxon>Basidiomycota</taxon>
        <taxon>Agaricomycotina</taxon>
        <taxon>Agaricomycetes</taxon>
        <taxon>Agaricomycetidae</taxon>
        <taxon>Boletales</taxon>
        <taxon>Sclerodermatineae</taxon>
        <taxon>Sclerodermataceae</taxon>
        <taxon>Scleroderma</taxon>
    </lineage>
</organism>
<sequence>MVPGDEFGGMIEFSGKKPRSFFIGTCITSPADKVEELAVTPSPINFRVKDFLDFVFDFSVDLNWRRRRLNSIQNGAWVGEFELGDMEDGVHRFMTEADGEVELGEVLRPAGLTAGQDLGAGEILQVLVVSDHIDRRGGTLEVVSPVLEGFEDGQELLVMGIIVQLRGGQSPRIVSDGSELRISANNGQNAGDGIVQGVGLDHKRSVGNPMSENWSGSEGLL</sequence>
<dbReference type="InParanoid" id="A0A0C3E4K8"/>
<dbReference type="HOGENOM" id="CLU_1251326_0_0_1"/>
<dbReference type="Proteomes" id="UP000053989">
    <property type="component" value="Unassembled WGS sequence"/>
</dbReference>
<proteinExistence type="predicted"/>
<reference evidence="2" key="2">
    <citation type="submission" date="2015-01" db="EMBL/GenBank/DDBJ databases">
        <title>Evolutionary Origins and Diversification of the Mycorrhizal Mutualists.</title>
        <authorList>
            <consortium name="DOE Joint Genome Institute"/>
            <consortium name="Mycorrhizal Genomics Consortium"/>
            <person name="Kohler A."/>
            <person name="Kuo A."/>
            <person name="Nagy L.G."/>
            <person name="Floudas D."/>
            <person name="Copeland A."/>
            <person name="Barry K.W."/>
            <person name="Cichocki N."/>
            <person name="Veneault-Fourrey C."/>
            <person name="LaButti K."/>
            <person name="Lindquist E.A."/>
            <person name="Lipzen A."/>
            <person name="Lundell T."/>
            <person name="Morin E."/>
            <person name="Murat C."/>
            <person name="Riley R."/>
            <person name="Ohm R."/>
            <person name="Sun H."/>
            <person name="Tunlid A."/>
            <person name="Henrissat B."/>
            <person name="Grigoriev I.V."/>
            <person name="Hibbett D.S."/>
            <person name="Martin F."/>
        </authorList>
    </citation>
    <scope>NUCLEOTIDE SEQUENCE [LARGE SCALE GENOMIC DNA]</scope>
    <source>
        <strain evidence="2">Foug A</strain>
    </source>
</reference>
<protein>
    <submittedName>
        <fullName evidence="1">Uncharacterized protein</fullName>
    </submittedName>
</protein>
<reference evidence="1 2" key="1">
    <citation type="submission" date="2014-04" db="EMBL/GenBank/DDBJ databases">
        <authorList>
            <consortium name="DOE Joint Genome Institute"/>
            <person name="Kuo A."/>
            <person name="Kohler A."/>
            <person name="Nagy L.G."/>
            <person name="Floudas D."/>
            <person name="Copeland A."/>
            <person name="Barry K.W."/>
            <person name="Cichocki N."/>
            <person name="Veneault-Fourrey C."/>
            <person name="LaButti K."/>
            <person name="Lindquist E.A."/>
            <person name="Lipzen A."/>
            <person name="Lundell T."/>
            <person name="Morin E."/>
            <person name="Murat C."/>
            <person name="Sun H."/>
            <person name="Tunlid A."/>
            <person name="Henrissat B."/>
            <person name="Grigoriev I.V."/>
            <person name="Hibbett D.S."/>
            <person name="Martin F."/>
            <person name="Nordberg H.P."/>
            <person name="Cantor M.N."/>
            <person name="Hua S.X."/>
        </authorList>
    </citation>
    <scope>NUCLEOTIDE SEQUENCE [LARGE SCALE GENOMIC DNA]</scope>
    <source>
        <strain evidence="1 2">Foug A</strain>
    </source>
</reference>
<gene>
    <name evidence="1" type="ORF">SCLCIDRAFT_24278</name>
</gene>
<dbReference type="EMBL" id="KN822035">
    <property type="protein sequence ID" value="KIM63394.1"/>
    <property type="molecule type" value="Genomic_DNA"/>
</dbReference>
<accession>A0A0C3E4K8</accession>
<keyword evidence="2" id="KW-1185">Reference proteome</keyword>